<sequence>MEKYERLSEEETYWWIPFKFLDQTLKAILKCLGLLHHESPSTKTGSSPATSTQPLQQEEEEEEEDVVMEENVIITSRGSKTLATSRGTKLKAKTKKKEQKSSGRSGQHHKYDL</sequence>
<organism evidence="5 6">
    <name type="scientific">Brassica napus</name>
    <name type="common">Rape</name>
    <dbReference type="NCBI Taxonomy" id="3708"/>
    <lineage>
        <taxon>Eukaryota</taxon>
        <taxon>Viridiplantae</taxon>
        <taxon>Streptophyta</taxon>
        <taxon>Embryophyta</taxon>
        <taxon>Tracheophyta</taxon>
        <taxon>Spermatophyta</taxon>
        <taxon>Magnoliopsida</taxon>
        <taxon>eudicotyledons</taxon>
        <taxon>Gunneridae</taxon>
        <taxon>Pentapetalae</taxon>
        <taxon>rosids</taxon>
        <taxon>malvids</taxon>
        <taxon>Brassicales</taxon>
        <taxon>Brassicaceae</taxon>
        <taxon>Brassiceae</taxon>
        <taxon>Brassica</taxon>
    </lineage>
</organism>
<proteinExistence type="inferred from homology"/>
<feature type="compositionally biased region" description="Basic residues" evidence="3">
    <location>
        <begin position="88"/>
        <end position="98"/>
    </location>
</feature>
<dbReference type="Proteomes" id="UP001295469">
    <property type="component" value="Chromosome A02"/>
</dbReference>
<evidence type="ECO:0000256" key="1">
    <source>
        <dbReference type="ARBA" id="ARBA00011021"/>
    </source>
</evidence>
<dbReference type="PaxDb" id="3708-A0A078H0L3"/>
<name>A0A078H0L3_BRANA</name>
<dbReference type="Pfam" id="PF17232">
    <property type="entry name" value="Pep1_7"/>
    <property type="match status" value="1"/>
</dbReference>
<reference evidence="5 6" key="1">
    <citation type="journal article" date="2014" name="Science">
        <title>Plant genetics. Early allopolyploid evolution in the post-Neolithic Brassica napus oilseed genome.</title>
        <authorList>
            <person name="Chalhoub B."/>
            <person name="Denoeud F."/>
            <person name="Liu S."/>
            <person name="Parkin I.A."/>
            <person name="Tang H."/>
            <person name="Wang X."/>
            <person name="Chiquet J."/>
            <person name="Belcram H."/>
            <person name="Tong C."/>
            <person name="Samans B."/>
            <person name="Correa M."/>
            <person name="Da Silva C."/>
            <person name="Just J."/>
            <person name="Falentin C."/>
            <person name="Koh C.S."/>
            <person name="Le Clainche I."/>
            <person name="Bernard M."/>
            <person name="Bento P."/>
            <person name="Noel B."/>
            <person name="Labadie K."/>
            <person name="Alberti A."/>
            <person name="Charles M."/>
            <person name="Arnaud D."/>
            <person name="Guo H."/>
            <person name="Daviaud C."/>
            <person name="Alamery S."/>
            <person name="Jabbari K."/>
            <person name="Zhao M."/>
            <person name="Edger P.P."/>
            <person name="Chelaifa H."/>
            <person name="Tack D."/>
            <person name="Lassalle G."/>
            <person name="Mestiri I."/>
            <person name="Schnel N."/>
            <person name="Le Paslier M.C."/>
            <person name="Fan G."/>
            <person name="Renault V."/>
            <person name="Bayer P.E."/>
            <person name="Golicz A.A."/>
            <person name="Manoli S."/>
            <person name="Lee T.H."/>
            <person name="Thi V.H."/>
            <person name="Chalabi S."/>
            <person name="Hu Q."/>
            <person name="Fan C."/>
            <person name="Tollenaere R."/>
            <person name="Lu Y."/>
            <person name="Battail C."/>
            <person name="Shen J."/>
            <person name="Sidebottom C.H."/>
            <person name="Wang X."/>
            <person name="Canaguier A."/>
            <person name="Chauveau A."/>
            <person name="Berard A."/>
            <person name="Deniot G."/>
            <person name="Guan M."/>
            <person name="Liu Z."/>
            <person name="Sun F."/>
            <person name="Lim Y.P."/>
            <person name="Lyons E."/>
            <person name="Town C.D."/>
            <person name="Bancroft I."/>
            <person name="Wang X."/>
            <person name="Meng J."/>
            <person name="Ma J."/>
            <person name="Pires J.C."/>
            <person name="King G.J."/>
            <person name="Brunel D."/>
            <person name="Delourme R."/>
            <person name="Renard M."/>
            <person name="Aury J.M."/>
            <person name="Adams K.L."/>
            <person name="Batley J."/>
            <person name="Snowdon R.J."/>
            <person name="Tost J."/>
            <person name="Edwards D."/>
            <person name="Zhou Y."/>
            <person name="Hua W."/>
            <person name="Sharpe A.G."/>
            <person name="Paterson A.H."/>
            <person name="Guan C."/>
            <person name="Wincker P."/>
        </authorList>
    </citation>
    <scope>NUCLEOTIDE SEQUENCE [LARGE SCALE GENOMIC DNA]</scope>
    <source>
        <strain evidence="6">cv. Darmor-bzh</strain>
    </source>
</reference>
<protein>
    <submittedName>
        <fullName evidence="4">(rape) hypothetical protein</fullName>
    </submittedName>
    <submittedName>
        <fullName evidence="5">BnaA02g34450D protein</fullName>
    </submittedName>
</protein>
<gene>
    <name evidence="5" type="primary">BnaA02g34450D</name>
    <name evidence="4" type="ORF">DARMORV10_A02P43560.1</name>
    <name evidence="5" type="ORF">GSBRNA2T00047461001</name>
</gene>
<dbReference type="AlphaFoldDB" id="A0A078H0L3"/>
<reference evidence="4" key="3">
    <citation type="submission" date="2021-01" db="EMBL/GenBank/DDBJ databases">
        <authorList>
            <consortium name="Genoscope - CEA"/>
            <person name="William W."/>
        </authorList>
    </citation>
    <scope>NUCLEOTIDE SEQUENCE</scope>
</reference>
<feature type="region of interest" description="Disordered" evidence="3">
    <location>
        <begin position="37"/>
        <end position="113"/>
    </location>
</feature>
<evidence type="ECO:0000256" key="2">
    <source>
        <dbReference type="ARBA" id="ARBA00022821"/>
    </source>
</evidence>
<dbReference type="Gramene" id="CDY31296">
    <property type="protein sequence ID" value="CDY31296"/>
    <property type="gene ID" value="GSBRNA2T00047461001"/>
</dbReference>
<dbReference type="Proteomes" id="UP000028999">
    <property type="component" value="Unassembled WGS sequence"/>
</dbReference>
<dbReference type="STRING" id="3708.A0A078H0L3"/>
<dbReference type="GO" id="GO:0045087">
    <property type="term" value="P:innate immune response"/>
    <property type="evidence" value="ECO:0007669"/>
    <property type="project" value="InterPro"/>
</dbReference>
<feature type="compositionally biased region" description="Polar residues" evidence="3">
    <location>
        <begin position="41"/>
        <end position="56"/>
    </location>
</feature>
<dbReference type="InterPro" id="IPR035176">
    <property type="entry name" value="PEP"/>
</dbReference>
<dbReference type="EMBL" id="LK032270">
    <property type="protein sequence ID" value="CDY31296.1"/>
    <property type="molecule type" value="Genomic_DNA"/>
</dbReference>
<reference evidence="5" key="2">
    <citation type="submission" date="2014-06" db="EMBL/GenBank/DDBJ databases">
        <authorList>
            <person name="Genoscope - CEA"/>
        </authorList>
    </citation>
    <scope>NUCLEOTIDE SEQUENCE</scope>
</reference>
<dbReference type="EMBL" id="HG994356">
    <property type="protein sequence ID" value="CAF2145326.1"/>
    <property type="molecule type" value="Genomic_DNA"/>
</dbReference>
<evidence type="ECO:0000313" key="6">
    <source>
        <dbReference type="Proteomes" id="UP000028999"/>
    </source>
</evidence>
<keyword evidence="2" id="KW-0611">Plant defense</keyword>
<evidence type="ECO:0000256" key="3">
    <source>
        <dbReference type="SAM" id="MobiDB-lite"/>
    </source>
</evidence>
<evidence type="ECO:0000313" key="4">
    <source>
        <dbReference type="EMBL" id="CAF2145326.1"/>
    </source>
</evidence>
<keyword evidence="6" id="KW-1185">Reference proteome</keyword>
<evidence type="ECO:0000313" key="5">
    <source>
        <dbReference type="EMBL" id="CDY31296.1"/>
    </source>
</evidence>
<feature type="compositionally biased region" description="Acidic residues" evidence="3">
    <location>
        <begin position="57"/>
        <end position="68"/>
    </location>
</feature>
<feature type="compositionally biased region" description="Polar residues" evidence="3">
    <location>
        <begin position="73"/>
        <end position="87"/>
    </location>
</feature>
<comment type="similarity">
    <text evidence="1">Belongs to the brassicaceae elicitor peptide family.</text>
</comment>
<accession>A0A078H0L3</accession>